<dbReference type="PANTHER" id="PTHR46513:SF13">
    <property type="entry name" value="EGF-LIKE DOMAIN-CONTAINING PROTEIN"/>
    <property type="match status" value="1"/>
</dbReference>
<dbReference type="GO" id="GO:0005886">
    <property type="term" value="C:plasma membrane"/>
    <property type="evidence" value="ECO:0007669"/>
    <property type="project" value="TreeGrafter"/>
</dbReference>
<gene>
    <name evidence="1" type="ORF">K461DRAFT_275375</name>
</gene>
<dbReference type="AlphaFoldDB" id="A0A9P4MNI2"/>
<dbReference type="InterPro" id="IPR011042">
    <property type="entry name" value="6-blade_b-propeller_TolB-like"/>
</dbReference>
<dbReference type="Proteomes" id="UP000799439">
    <property type="component" value="Unassembled WGS sequence"/>
</dbReference>
<dbReference type="SUPFAM" id="SSF63825">
    <property type="entry name" value="YWTD domain"/>
    <property type="match status" value="1"/>
</dbReference>
<comment type="caution">
    <text evidence="1">The sequence shown here is derived from an EMBL/GenBank/DDBJ whole genome shotgun (WGS) entry which is preliminary data.</text>
</comment>
<dbReference type="EMBL" id="ML996082">
    <property type="protein sequence ID" value="KAF2156254.1"/>
    <property type="molecule type" value="Genomic_DNA"/>
</dbReference>
<dbReference type="InterPro" id="IPR000033">
    <property type="entry name" value="LDLR_classB_rpt"/>
</dbReference>
<keyword evidence="2" id="KW-1185">Reference proteome</keyword>
<evidence type="ECO:0000313" key="2">
    <source>
        <dbReference type="Proteomes" id="UP000799439"/>
    </source>
</evidence>
<dbReference type="PANTHER" id="PTHR46513">
    <property type="entry name" value="VITELLOGENIN RECEPTOR-LIKE PROTEIN-RELATED-RELATED"/>
    <property type="match status" value="1"/>
</dbReference>
<dbReference type="InterPro" id="IPR050778">
    <property type="entry name" value="Cueball_EGF_LRP_Nidogen"/>
</dbReference>
<dbReference type="SMART" id="SM00135">
    <property type="entry name" value="LY"/>
    <property type="match status" value="3"/>
</dbReference>
<protein>
    <submittedName>
        <fullName evidence="1">YWTD domain-containing protein</fullName>
    </submittedName>
</protein>
<organism evidence="1 2">
    <name type="scientific">Myriangium duriaei CBS 260.36</name>
    <dbReference type="NCBI Taxonomy" id="1168546"/>
    <lineage>
        <taxon>Eukaryota</taxon>
        <taxon>Fungi</taxon>
        <taxon>Dikarya</taxon>
        <taxon>Ascomycota</taxon>
        <taxon>Pezizomycotina</taxon>
        <taxon>Dothideomycetes</taxon>
        <taxon>Dothideomycetidae</taxon>
        <taxon>Myriangiales</taxon>
        <taxon>Myriangiaceae</taxon>
        <taxon>Myriangium</taxon>
    </lineage>
</organism>
<evidence type="ECO:0000313" key="1">
    <source>
        <dbReference type="EMBL" id="KAF2156254.1"/>
    </source>
</evidence>
<reference evidence="1" key="1">
    <citation type="journal article" date="2020" name="Stud. Mycol.">
        <title>101 Dothideomycetes genomes: a test case for predicting lifestyles and emergence of pathogens.</title>
        <authorList>
            <person name="Haridas S."/>
            <person name="Albert R."/>
            <person name="Binder M."/>
            <person name="Bloem J."/>
            <person name="Labutti K."/>
            <person name="Salamov A."/>
            <person name="Andreopoulos B."/>
            <person name="Baker S."/>
            <person name="Barry K."/>
            <person name="Bills G."/>
            <person name="Bluhm B."/>
            <person name="Cannon C."/>
            <person name="Castanera R."/>
            <person name="Culley D."/>
            <person name="Daum C."/>
            <person name="Ezra D."/>
            <person name="Gonzalez J."/>
            <person name="Henrissat B."/>
            <person name="Kuo A."/>
            <person name="Liang C."/>
            <person name="Lipzen A."/>
            <person name="Lutzoni F."/>
            <person name="Magnuson J."/>
            <person name="Mondo S."/>
            <person name="Nolan M."/>
            <person name="Ohm R."/>
            <person name="Pangilinan J."/>
            <person name="Park H.-J."/>
            <person name="Ramirez L."/>
            <person name="Alfaro M."/>
            <person name="Sun H."/>
            <person name="Tritt A."/>
            <person name="Yoshinaga Y."/>
            <person name="Zwiers L.-H."/>
            <person name="Turgeon B."/>
            <person name="Goodwin S."/>
            <person name="Spatafora J."/>
            <person name="Crous P."/>
            <person name="Grigoriev I."/>
        </authorList>
    </citation>
    <scope>NUCLEOTIDE SEQUENCE</scope>
    <source>
        <strain evidence="1">CBS 260.36</strain>
    </source>
</reference>
<dbReference type="GO" id="GO:0060070">
    <property type="term" value="P:canonical Wnt signaling pathway"/>
    <property type="evidence" value="ECO:0007669"/>
    <property type="project" value="TreeGrafter"/>
</dbReference>
<sequence>MSVRGITSKTKLAFLNIGLGERLTNVESFAHIQHKGQVLTLDISSTGGHTAQPSILVDHDYMPDGIDYCQSNGRLYWTNMGEGSKNDGAVYSMELDGSDVQTIVKPGDAHTCKQCTVDQINHKLYFCDREGLRIFRVNLDGSNRELLIQTGDWRNDPDSFTQDPCNWPVGIAISHRLGKFFWTQKGPSKGNKGRIFAANLEAPSGSTPASRPDIELIQSDLPEPIDLEFDDEEGALYWTDRGDPPLGNTLNKKSIIGGPRECEKPIGRQILAQGFGEAIGFKLDKENRCIWAADFGGHIWKCDPDRPALKQKVYEGETSAFTGLTLIKD</sequence>
<accession>A0A9P4MNI2</accession>
<dbReference type="OrthoDB" id="5958943at2759"/>
<name>A0A9P4MNI2_9PEZI</name>
<proteinExistence type="predicted"/>
<dbReference type="Gene3D" id="2.120.10.30">
    <property type="entry name" value="TolB, C-terminal domain"/>
    <property type="match status" value="2"/>
</dbReference>